<keyword evidence="3" id="KW-1185">Reference proteome</keyword>
<feature type="transmembrane region" description="Helical" evidence="1">
    <location>
        <begin position="52"/>
        <end position="73"/>
    </location>
</feature>
<comment type="caution">
    <text evidence="2">The sequence shown here is derived from an EMBL/GenBank/DDBJ whole genome shotgun (WGS) entry which is preliminary data.</text>
</comment>
<evidence type="ECO:0000313" key="3">
    <source>
        <dbReference type="Proteomes" id="UP001595836"/>
    </source>
</evidence>
<proteinExistence type="predicted"/>
<dbReference type="RefSeq" id="WP_344992504.1">
    <property type="nucleotide sequence ID" value="NZ_BAABCD010000019.1"/>
</dbReference>
<evidence type="ECO:0000256" key="1">
    <source>
        <dbReference type="SAM" id="Phobius"/>
    </source>
</evidence>
<reference evidence="3" key="1">
    <citation type="journal article" date="2019" name="Int. J. Syst. Evol. Microbiol.">
        <title>The Global Catalogue of Microorganisms (GCM) 10K type strain sequencing project: providing services to taxonomists for standard genome sequencing and annotation.</title>
        <authorList>
            <consortium name="The Broad Institute Genomics Platform"/>
            <consortium name="The Broad Institute Genome Sequencing Center for Infectious Disease"/>
            <person name="Wu L."/>
            <person name="Ma J."/>
        </authorList>
    </citation>
    <scope>NUCLEOTIDE SEQUENCE [LARGE SCALE GENOMIC DNA]</scope>
    <source>
        <strain evidence="3">JCM 11882</strain>
    </source>
</reference>
<evidence type="ECO:0000313" key="2">
    <source>
        <dbReference type="EMBL" id="MFC4754489.1"/>
    </source>
</evidence>
<accession>A0ABV9PPY6</accession>
<keyword evidence="1" id="KW-0472">Membrane</keyword>
<sequence>MLVVETLIAVTIALTTAFGGLVADDIISADGSCTVSGVPDLWSHHCTSLPRLAWFLGSAGLLIAMMALRHWMINRNGTLYYLRLLPAASADHLRGAMDMARARSLDFRTATGWFGAVGDVLDLRADVARVSDELERAMNDDDEATGYLFAPNLSFPAALSVGYDVLLRERTSLAEVPEEPRSTRIPGGDTGMRTVYFDDGYDEWSSRDWATHHETPDPDITLTTVVEPRVDRHEVKRVWLSLQLGPTGPVSEVDAQYPLRDTCDVVIVAGPVENVGGEVHLRPWELPVGRWIPGSSGRKIDPKAFATLVVELSGAIEHVLDDYPEATVLLCGDLPRSVEFALGYVISERKDNTIIGKRPDLHLPQPGDSAAERIQAHAENAGLSSLSRFWASVTPVLTHLGEARPTLVHPAQRAEIVAALAEQP</sequence>
<dbReference type="EMBL" id="JBHSHP010000018">
    <property type="protein sequence ID" value="MFC4754489.1"/>
    <property type="molecule type" value="Genomic_DNA"/>
</dbReference>
<organism evidence="2 3">
    <name type="scientific">Dietzia aurantiaca</name>
    <dbReference type="NCBI Taxonomy" id="983873"/>
    <lineage>
        <taxon>Bacteria</taxon>
        <taxon>Bacillati</taxon>
        <taxon>Actinomycetota</taxon>
        <taxon>Actinomycetes</taxon>
        <taxon>Mycobacteriales</taxon>
        <taxon>Dietziaceae</taxon>
        <taxon>Dietzia</taxon>
    </lineage>
</organism>
<gene>
    <name evidence="2" type="ORF">ACFO7U_06835</name>
</gene>
<name>A0ABV9PPY6_9ACTN</name>
<protein>
    <submittedName>
        <fullName evidence="2">Uncharacterized protein</fullName>
    </submittedName>
</protein>
<dbReference type="Proteomes" id="UP001595836">
    <property type="component" value="Unassembled WGS sequence"/>
</dbReference>
<keyword evidence="1" id="KW-1133">Transmembrane helix</keyword>
<keyword evidence="1" id="KW-0812">Transmembrane</keyword>